<dbReference type="Pfam" id="PF00717">
    <property type="entry name" value="Peptidase_S24"/>
    <property type="match status" value="1"/>
</dbReference>
<dbReference type="SUPFAM" id="SSF51306">
    <property type="entry name" value="LexA/Signal peptidase"/>
    <property type="match status" value="1"/>
</dbReference>
<gene>
    <name evidence="5" type="ORF">HNQ37_001509</name>
</gene>
<accession>A0A841C8H2</accession>
<dbReference type="Proteomes" id="UP000562464">
    <property type="component" value="Unassembled WGS sequence"/>
</dbReference>
<proteinExistence type="predicted"/>
<dbReference type="EMBL" id="JACHHV010000033">
    <property type="protein sequence ID" value="MBB5888607.1"/>
    <property type="molecule type" value="Genomic_DNA"/>
</dbReference>
<dbReference type="InterPro" id="IPR036286">
    <property type="entry name" value="LexA/Signal_pep-like_sf"/>
</dbReference>
<dbReference type="SUPFAM" id="SSF47413">
    <property type="entry name" value="lambda repressor-like DNA-binding domains"/>
    <property type="match status" value="1"/>
</dbReference>
<dbReference type="InterPro" id="IPR039418">
    <property type="entry name" value="LexA-like"/>
</dbReference>
<dbReference type="InterPro" id="IPR001387">
    <property type="entry name" value="Cro/C1-type_HTH"/>
</dbReference>
<dbReference type="PANTHER" id="PTHR40661">
    <property type="match status" value="1"/>
</dbReference>
<keyword evidence="1" id="KW-0805">Transcription regulation</keyword>
<keyword evidence="6" id="KW-1185">Reference proteome</keyword>
<dbReference type="Gene3D" id="2.10.109.10">
    <property type="entry name" value="Umud Fragment, subunit A"/>
    <property type="match status" value="1"/>
</dbReference>
<name>A0A841C8H2_9LACT</name>
<dbReference type="CDD" id="cd00093">
    <property type="entry name" value="HTH_XRE"/>
    <property type="match status" value="1"/>
</dbReference>
<organism evidence="5 6">
    <name type="scientific">Lactovum miscens</name>
    <dbReference type="NCBI Taxonomy" id="190387"/>
    <lineage>
        <taxon>Bacteria</taxon>
        <taxon>Bacillati</taxon>
        <taxon>Bacillota</taxon>
        <taxon>Bacilli</taxon>
        <taxon>Lactobacillales</taxon>
        <taxon>Streptococcaceae</taxon>
        <taxon>Lactovum</taxon>
    </lineage>
</organism>
<dbReference type="RefSeq" id="WP_183540823.1">
    <property type="nucleotide sequence ID" value="NZ_DASWOY010000030.1"/>
</dbReference>
<dbReference type="GO" id="GO:0003677">
    <property type="term" value="F:DNA binding"/>
    <property type="evidence" value="ECO:0007669"/>
    <property type="project" value="UniProtKB-KW"/>
</dbReference>
<dbReference type="Gene3D" id="1.10.260.40">
    <property type="entry name" value="lambda repressor-like DNA-binding domains"/>
    <property type="match status" value="1"/>
</dbReference>
<evidence type="ECO:0000313" key="5">
    <source>
        <dbReference type="EMBL" id="MBB5888607.1"/>
    </source>
</evidence>
<reference evidence="5 6" key="1">
    <citation type="submission" date="2020-08" db="EMBL/GenBank/DDBJ databases">
        <title>Genomic Encyclopedia of Type Strains, Phase IV (KMG-IV): sequencing the most valuable type-strain genomes for metagenomic binning, comparative biology and taxonomic classification.</title>
        <authorList>
            <person name="Goeker M."/>
        </authorList>
    </citation>
    <scope>NUCLEOTIDE SEQUENCE [LARGE SCALE GENOMIC DNA]</scope>
    <source>
        <strain evidence="5 6">DSM 14925</strain>
    </source>
</reference>
<evidence type="ECO:0000259" key="4">
    <source>
        <dbReference type="PROSITE" id="PS50943"/>
    </source>
</evidence>
<sequence>MNNINKNFGINLKSLLKANHKSQKELAGAISTSQANVSNWIKGTHKPSNQKLTLIADFLSVPLSALLSSESDETIIKTTQTMQQLVTKRRTAVLSYARVQLEEQVHESEALFSVPEIETVTFEQYDLEFAAGAGISLDEIYHVKPERVTLPASEIPSHFVLSFVVRGNSASPLFEDGDPMFGFPSTMITTEGLYAVQYDGSTFMKYIIPHRDHLTMHSFNNEEYPDWETDPEIPVYVIAKIIIPDARGVYH</sequence>
<comment type="caution">
    <text evidence="5">The sequence shown here is derived from an EMBL/GenBank/DDBJ whole genome shotgun (WGS) entry which is preliminary data.</text>
</comment>
<evidence type="ECO:0000313" key="6">
    <source>
        <dbReference type="Proteomes" id="UP000562464"/>
    </source>
</evidence>
<dbReference type="InterPro" id="IPR015927">
    <property type="entry name" value="Peptidase_S24_S26A/B/C"/>
</dbReference>
<keyword evidence="2" id="KW-0238">DNA-binding</keyword>
<dbReference type="PANTHER" id="PTHR40661:SF1">
    <property type="entry name" value="HTH CRO_C1-TYPE DOMAIN-CONTAINING PROTEIN"/>
    <property type="match status" value="1"/>
</dbReference>
<protein>
    <submittedName>
        <fullName evidence="5">Transcriptional regulator with XRE-family HTH domain</fullName>
    </submittedName>
</protein>
<evidence type="ECO:0000256" key="1">
    <source>
        <dbReference type="ARBA" id="ARBA00023015"/>
    </source>
</evidence>
<dbReference type="PROSITE" id="PS50943">
    <property type="entry name" value="HTH_CROC1"/>
    <property type="match status" value="1"/>
</dbReference>
<keyword evidence="3" id="KW-0804">Transcription</keyword>
<dbReference type="AlphaFoldDB" id="A0A841C8H2"/>
<feature type="domain" description="HTH cro/C1-type" evidence="4">
    <location>
        <begin position="12"/>
        <end position="66"/>
    </location>
</feature>
<evidence type="ECO:0000256" key="2">
    <source>
        <dbReference type="ARBA" id="ARBA00023125"/>
    </source>
</evidence>
<dbReference type="SMART" id="SM00530">
    <property type="entry name" value="HTH_XRE"/>
    <property type="match status" value="1"/>
</dbReference>
<evidence type="ECO:0000256" key="3">
    <source>
        <dbReference type="ARBA" id="ARBA00023163"/>
    </source>
</evidence>
<dbReference type="InterPro" id="IPR010982">
    <property type="entry name" value="Lambda_DNA-bd_dom_sf"/>
</dbReference>
<dbReference type="CDD" id="cd06529">
    <property type="entry name" value="S24_LexA-like"/>
    <property type="match status" value="1"/>
</dbReference>
<dbReference type="Pfam" id="PF01381">
    <property type="entry name" value="HTH_3"/>
    <property type="match status" value="1"/>
</dbReference>